<dbReference type="NCBIfam" id="NF045515">
    <property type="entry name" value="Glp_gephyrin"/>
    <property type="match status" value="1"/>
</dbReference>
<keyword evidence="10" id="KW-1003">Cell membrane</keyword>
<keyword evidence="23" id="KW-0511">Multifunctional enzyme</keyword>
<feature type="compositionally biased region" description="Basic and acidic residues" evidence="33">
    <location>
        <begin position="387"/>
        <end position="419"/>
    </location>
</feature>
<dbReference type="FunFam" id="2.40.340.10:FF:000001">
    <property type="entry name" value="Molybdopterin molybdenumtransferase"/>
    <property type="match status" value="1"/>
</dbReference>
<proteinExistence type="inferred from homology"/>
<dbReference type="SUPFAM" id="SSF63882">
    <property type="entry name" value="MoeA N-terminal region -like"/>
    <property type="match status" value="1"/>
</dbReference>
<feature type="compositionally biased region" description="Polar residues" evidence="33">
    <location>
        <begin position="183"/>
        <end position="196"/>
    </location>
</feature>
<dbReference type="FunFam" id="3.40.980.10:FF:000002">
    <property type="entry name" value="Molybdopterin molybdenumtransferase"/>
    <property type="match status" value="1"/>
</dbReference>
<evidence type="ECO:0000256" key="3">
    <source>
        <dbReference type="ARBA" id="ARBA00004279"/>
    </source>
</evidence>
<keyword evidence="36" id="KW-1185">Reference proteome</keyword>
<dbReference type="CDD" id="cd00886">
    <property type="entry name" value="MogA_MoaB"/>
    <property type="match status" value="1"/>
</dbReference>
<dbReference type="FunFam" id="2.170.190.11:FF:000001">
    <property type="entry name" value="Molybdopterin molybdenumtransferase"/>
    <property type="match status" value="1"/>
</dbReference>
<dbReference type="PANTHER" id="PTHR10192">
    <property type="entry name" value="MOLYBDOPTERIN BIOSYNTHESIS PROTEIN"/>
    <property type="match status" value="1"/>
</dbReference>
<dbReference type="PANTHER" id="PTHR10192:SF5">
    <property type="entry name" value="GEPHYRIN"/>
    <property type="match status" value="1"/>
</dbReference>
<evidence type="ECO:0000256" key="18">
    <source>
        <dbReference type="ARBA" id="ARBA00023018"/>
    </source>
</evidence>
<dbReference type="FunFam" id="3.40.980.10:FF:000001">
    <property type="entry name" value="Molybdopterin molybdenumtransferase"/>
    <property type="match status" value="1"/>
</dbReference>
<evidence type="ECO:0000256" key="5">
    <source>
        <dbReference type="ARBA" id="ARBA00005046"/>
    </source>
</evidence>
<dbReference type="InterPro" id="IPR038987">
    <property type="entry name" value="MoeA-like"/>
</dbReference>
<dbReference type="InterPro" id="IPR036135">
    <property type="entry name" value="MoeA_linker/N_sf"/>
</dbReference>
<dbReference type="Pfam" id="PF03454">
    <property type="entry name" value="MoeA_C"/>
    <property type="match status" value="1"/>
</dbReference>
<evidence type="ECO:0000256" key="2">
    <source>
        <dbReference type="ARBA" id="ARBA00004245"/>
    </source>
</evidence>
<evidence type="ECO:0000256" key="12">
    <source>
        <dbReference type="ARBA" id="ARBA00022505"/>
    </source>
</evidence>
<dbReference type="Gene3D" id="2.170.190.11">
    <property type="entry name" value="Molybdopterin biosynthesis moea protein, domain 3"/>
    <property type="match status" value="1"/>
</dbReference>
<feature type="domain" description="MoaB/Mog" evidence="34">
    <location>
        <begin position="975"/>
        <end position="1118"/>
    </location>
</feature>
<keyword evidence="25" id="KW-0449">Lipoprotein</keyword>
<evidence type="ECO:0000256" key="8">
    <source>
        <dbReference type="ARBA" id="ARBA00012509"/>
    </source>
</evidence>
<evidence type="ECO:0000313" key="36">
    <source>
        <dbReference type="Proteomes" id="UP000749559"/>
    </source>
</evidence>
<comment type="similarity">
    <text evidence="7">In the C-terminal section; belongs to the MoeA family.</text>
</comment>
<comment type="catalytic activity">
    <reaction evidence="28">
        <text>molybdopterin + ATP + H(+) = adenylyl-molybdopterin + diphosphate</text>
        <dbReference type="Rhea" id="RHEA:31331"/>
        <dbReference type="ChEBI" id="CHEBI:15378"/>
        <dbReference type="ChEBI" id="CHEBI:30616"/>
        <dbReference type="ChEBI" id="CHEBI:33019"/>
        <dbReference type="ChEBI" id="CHEBI:58698"/>
        <dbReference type="ChEBI" id="CHEBI:62727"/>
        <dbReference type="EC" id="2.7.7.75"/>
    </reaction>
    <physiologicalReaction direction="left-to-right" evidence="28">
        <dbReference type="Rhea" id="RHEA:31332"/>
    </physiologicalReaction>
</comment>
<dbReference type="InterPro" id="IPR008284">
    <property type="entry name" value="MoCF_biosynth_CS"/>
</dbReference>
<comment type="similarity">
    <text evidence="6">In the N-terminal section; belongs to the MoaB/Mog family.</text>
</comment>
<organism evidence="35 36">
    <name type="scientific">Owenia fusiformis</name>
    <name type="common">Polychaete worm</name>
    <dbReference type="NCBI Taxonomy" id="6347"/>
    <lineage>
        <taxon>Eukaryota</taxon>
        <taxon>Metazoa</taxon>
        <taxon>Spiralia</taxon>
        <taxon>Lophotrochozoa</taxon>
        <taxon>Annelida</taxon>
        <taxon>Polychaeta</taxon>
        <taxon>Sedentaria</taxon>
        <taxon>Canalipalpata</taxon>
        <taxon>Sabellida</taxon>
        <taxon>Oweniida</taxon>
        <taxon>Oweniidae</taxon>
        <taxon>Owenia</taxon>
    </lineage>
</organism>
<dbReference type="InterPro" id="IPR001453">
    <property type="entry name" value="MoaB/Mog_dom"/>
</dbReference>
<evidence type="ECO:0000256" key="14">
    <source>
        <dbReference type="ARBA" id="ARBA00022723"/>
    </source>
</evidence>
<feature type="region of interest" description="Disordered" evidence="33">
    <location>
        <begin position="314"/>
        <end position="425"/>
    </location>
</feature>
<dbReference type="CDD" id="cd00887">
    <property type="entry name" value="MoeA"/>
    <property type="match status" value="1"/>
</dbReference>
<keyword evidence="21" id="KW-0206">Cytoskeleton</keyword>
<dbReference type="PROSITE" id="PS01078">
    <property type="entry name" value="MOCF_BIOSYNTHESIS_1"/>
    <property type="match status" value="1"/>
</dbReference>
<dbReference type="EC" id="2.7.7.75" evidence="8"/>
<dbReference type="Gene3D" id="2.40.340.10">
    <property type="entry name" value="MoeA, C-terminal, domain IV"/>
    <property type="match status" value="1"/>
</dbReference>
<evidence type="ECO:0000256" key="22">
    <source>
        <dbReference type="ARBA" id="ARBA00023257"/>
    </source>
</evidence>
<evidence type="ECO:0000256" key="33">
    <source>
        <dbReference type="SAM" id="MobiDB-lite"/>
    </source>
</evidence>
<evidence type="ECO:0000313" key="35">
    <source>
        <dbReference type="EMBL" id="CAH1791459.1"/>
    </source>
</evidence>
<comment type="cofactor">
    <cofactor evidence="1">
        <name>Mg(2+)</name>
        <dbReference type="ChEBI" id="CHEBI:18420"/>
    </cofactor>
</comment>
<dbReference type="GO" id="GO:0061598">
    <property type="term" value="F:molybdopterin adenylyltransferase activity"/>
    <property type="evidence" value="ECO:0007669"/>
    <property type="project" value="UniProtKB-EC"/>
</dbReference>
<keyword evidence="15" id="KW-0547">Nucleotide-binding</keyword>
<accession>A0A8S4PEP2</accession>
<evidence type="ECO:0000256" key="24">
    <source>
        <dbReference type="ARBA" id="ARBA00023273"/>
    </source>
</evidence>
<evidence type="ECO:0000256" key="19">
    <source>
        <dbReference type="ARBA" id="ARBA00023136"/>
    </source>
</evidence>
<evidence type="ECO:0000256" key="6">
    <source>
        <dbReference type="ARBA" id="ARBA00007589"/>
    </source>
</evidence>
<dbReference type="NCBIfam" id="TIGR00177">
    <property type="entry name" value="molyb_syn"/>
    <property type="match status" value="2"/>
</dbReference>
<evidence type="ECO:0000256" key="10">
    <source>
        <dbReference type="ARBA" id="ARBA00022475"/>
    </source>
</evidence>
<evidence type="ECO:0000256" key="21">
    <source>
        <dbReference type="ARBA" id="ARBA00023212"/>
    </source>
</evidence>
<keyword evidence="19" id="KW-0472">Membrane</keyword>
<dbReference type="Pfam" id="PF00994">
    <property type="entry name" value="MoCF_biosynth"/>
    <property type="match status" value="2"/>
</dbReference>
<sequence length="1209" mass="133121">MSKFQVGILTVSDTCSKKEADDRSGLNLKSKLEDGLCLKNAVVAVGEIVPDEQDQIEAILKKWTDELKLHLILTTGGTGFSPRDVTPEATKAVIEKEAPGLALAMLQGSLQVTSLAMLSRPVCGIRKNCLIVNLPGSKKGSSECLDFISPALPHAMDLLNNNKENVGATHTKLQSEQEDSTNLKEQSANTQRQTGQSEKDTTLEVANVLTTMDSQVYSGRSLRRSMRQVSSQRHHTISDYAKVDDENVVVSHASKGIDDTSSDSEDVSVVDQNIQTDPYVVHDTPYLSQYLNLQDSSYQPVSTCTESGLPIQIENQPSTSGEHTIDDKGQSVARSESPEIDVDTVDTTPDHDIGLEDEFIGKESQQATYSTHTPSILRKKSTRIRRAKQESKDPEEIYSFRDMDLPSESPAKRSKEDTGVKGTSLYRRSKTNGEIVFCSVGEAIKEYFQRHHLIQGIYLNKGKRDVKRQLVSLKRKSGAVDTGRWLRGKTVHERNRLDDLFETTDKGAEMAARVEKGDIRDQYVVNWYLWCPGHGNCQRKCGGIGKCAKACPGMAHKQDRHNCSLMINLKLFLGDLTRWRIHITGHHLPPGLDIAWVPPEKSRERLDENVRDFVVAASSEKSATSTDIFDKLTQATGNVFNKRKIQSFISSMLKRRKQRDYNVKSPSKGAEKNDVSSEKQSDICEVILVENANRGVVMVLNQSVDPNTGTNMYYPADSDVALSQDELLELQQHLAKQGITAQIALHGNHYHGHHGHQHGIHHHHGHHSEHHHHGHQHSHVDVSKVARRPRESQYPLVTVDQAVDTVLRETVKLGTESVSLKDALGKYLAEDVFAQDPLPPFPASIKDGYAIKASDGAGLRKVLGDSTAGDVPKNRVTAGYCLRISTGAPVPEGADSVIQVEDTQLTKEGDDGKTELEINVLKAPRIGQDIRPMGCDIGKGDKILCADMRLGPAELGLLATVGCAQVMCYKTPTVGVLSTGNELVEPDQPLRPGKIRDSNRTTLMAVLKEHGFTYVDLGVATDDPQSLMNLLRQALKSCDVIVTSGGVSMGEKDLLKAVLQADMHAKVHFGRVFMKPGKPTTFATAKYDGKKKLFFCLPGNPVSATVTCNLYVVPSLRKMSGNTTPLSSIVKAKVAADIHLDPRPEYHRCILTWQQDDPIPIATSTGNQLSSRLLSMRSANGLMILPEVKESKSKIEKHDLVDVMIIGYI</sequence>
<evidence type="ECO:0000256" key="15">
    <source>
        <dbReference type="ARBA" id="ARBA00022741"/>
    </source>
</evidence>
<dbReference type="InterPro" id="IPR036425">
    <property type="entry name" value="MoaB/Mog-like_dom_sf"/>
</dbReference>
<dbReference type="InterPro" id="IPR036688">
    <property type="entry name" value="MoeA_C_domain_IV_sf"/>
</dbReference>
<dbReference type="SMART" id="SM00852">
    <property type="entry name" value="MoCF_biosynth"/>
    <property type="match status" value="2"/>
</dbReference>
<evidence type="ECO:0000256" key="26">
    <source>
        <dbReference type="ARBA" id="ARBA00034105"/>
    </source>
</evidence>
<protein>
    <recommendedName>
        <fullName evidence="32">Gephyrin</fullName>
        <ecNumber evidence="9">2.10.1.1</ecNumber>
        <ecNumber evidence="8">2.7.7.75</ecNumber>
    </recommendedName>
</protein>
<dbReference type="Gene3D" id="3.90.105.10">
    <property type="entry name" value="Molybdopterin biosynthesis moea protein, domain 2"/>
    <property type="match status" value="1"/>
</dbReference>
<dbReference type="GO" id="GO:0007529">
    <property type="term" value="P:establishment of synaptic specificity at neuromuscular junction"/>
    <property type="evidence" value="ECO:0007669"/>
    <property type="project" value="TreeGrafter"/>
</dbReference>
<evidence type="ECO:0000256" key="25">
    <source>
        <dbReference type="ARBA" id="ARBA00023288"/>
    </source>
</evidence>
<feature type="compositionally biased region" description="Polar residues" evidence="33">
    <location>
        <begin position="363"/>
        <end position="374"/>
    </location>
</feature>
<evidence type="ECO:0000256" key="29">
    <source>
        <dbReference type="ARBA" id="ARBA00055539"/>
    </source>
</evidence>
<dbReference type="InterPro" id="IPR005110">
    <property type="entry name" value="MoeA_linker/N"/>
</dbReference>
<evidence type="ECO:0000256" key="16">
    <source>
        <dbReference type="ARBA" id="ARBA00022840"/>
    </source>
</evidence>
<keyword evidence="24" id="KW-0966">Cell projection</keyword>
<feature type="compositionally biased region" description="Basic residues" evidence="33">
    <location>
        <begin position="377"/>
        <end position="386"/>
    </location>
</feature>
<dbReference type="Proteomes" id="UP000749559">
    <property type="component" value="Unassembled WGS sequence"/>
</dbReference>
<keyword evidence="18" id="KW-0770">Synapse</keyword>
<dbReference type="GO" id="GO:0006777">
    <property type="term" value="P:Mo-molybdopterin cofactor biosynthetic process"/>
    <property type="evidence" value="ECO:0007669"/>
    <property type="project" value="UniProtKB-KW"/>
</dbReference>
<keyword evidence="12" id="KW-0500">Molybdenum</keyword>
<dbReference type="GO" id="GO:0099634">
    <property type="term" value="C:postsynaptic specialization membrane"/>
    <property type="evidence" value="ECO:0007669"/>
    <property type="project" value="GOC"/>
</dbReference>
<dbReference type="GO" id="GO:0005829">
    <property type="term" value="C:cytosol"/>
    <property type="evidence" value="ECO:0007669"/>
    <property type="project" value="UniProtKB-SubCell"/>
</dbReference>
<keyword evidence="20" id="KW-0501">Molybdenum cofactor biosynthesis</keyword>
<dbReference type="InterPro" id="IPR005111">
    <property type="entry name" value="MoeA_C_domain_IV"/>
</dbReference>
<dbReference type="EMBL" id="CAIIXF020000008">
    <property type="protein sequence ID" value="CAH1791459.1"/>
    <property type="molecule type" value="Genomic_DNA"/>
</dbReference>
<feature type="compositionally biased region" description="Basic residues" evidence="33">
    <location>
        <begin position="749"/>
        <end position="777"/>
    </location>
</feature>
<dbReference type="GO" id="GO:0014069">
    <property type="term" value="C:postsynaptic density"/>
    <property type="evidence" value="ECO:0007669"/>
    <property type="project" value="UniProtKB-SubCell"/>
</dbReference>
<dbReference type="Gene3D" id="3.40.980.10">
    <property type="entry name" value="MoaB/Mog-like domain"/>
    <property type="match status" value="2"/>
</dbReference>
<dbReference type="GO" id="GO:0005524">
    <property type="term" value="F:ATP binding"/>
    <property type="evidence" value="ECO:0007669"/>
    <property type="project" value="UniProtKB-KW"/>
</dbReference>
<dbReference type="SUPFAM" id="SSF63867">
    <property type="entry name" value="MoeA C-terminal domain-like"/>
    <property type="match status" value="1"/>
</dbReference>
<dbReference type="GO" id="GO:0061599">
    <property type="term" value="F:molybdopterin molybdotransferase activity"/>
    <property type="evidence" value="ECO:0007669"/>
    <property type="project" value="UniProtKB-EC"/>
</dbReference>
<dbReference type="GO" id="GO:0097112">
    <property type="term" value="P:gamma-aminobutyric acid receptor clustering"/>
    <property type="evidence" value="ECO:0007669"/>
    <property type="project" value="TreeGrafter"/>
</dbReference>
<dbReference type="GO" id="GO:0046872">
    <property type="term" value="F:metal ion binding"/>
    <property type="evidence" value="ECO:0007669"/>
    <property type="project" value="UniProtKB-KW"/>
</dbReference>
<feature type="region of interest" description="Disordered" evidence="33">
    <location>
        <begin position="169"/>
        <end position="201"/>
    </location>
</feature>
<evidence type="ECO:0000256" key="32">
    <source>
        <dbReference type="ARBA" id="ARBA00073890"/>
    </source>
</evidence>
<evidence type="ECO:0000256" key="17">
    <source>
        <dbReference type="ARBA" id="ARBA00022842"/>
    </source>
</evidence>
<evidence type="ECO:0000256" key="28">
    <source>
        <dbReference type="ARBA" id="ARBA00051501"/>
    </source>
</evidence>
<feature type="region of interest" description="Disordered" evidence="33">
    <location>
        <begin position="749"/>
        <end position="786"/>
    </location>
</feature>
<evidence type="ECO:0000256" key="31">
    <source>
        <dbReference type="ARBA" id="ARBA00060421"/>
    </source>
</evidence>
<keyword evidence="16" id="KW-0067">ATP-binding</keyword>
<gene>
    <name evidence="35" type="ORF">OFUS_LOCUS16536</name>
</gene>
<keyword evidence="11" id="KW-0963">Cytoplasm</keyword>
<dbReference type="SUPFAM" id="SSF53218">
    <property type="entry name" value="Molybdenum cofactor biosynthesis proteins"/>
    <property type="match status" value="2"/>
</dbReference>
<comment type="subcellular location">
    <subcellularLocation>
        <location evidence="3">Cell projection</location>
        <location evidence="3">Dendrite</location>
    </subcellularLocation>
    <subcellularLocation>
        <location evidence="2">Cytoplasm</location>
        <location evidence="2">Cytoskeleton</location>
    </subcellularLocation>
    <subcellularLocation>
        <location evidence="4">Cytoplasm</location>
        <location evidence="4">Cytosol</location>
    </subcellularLocation>
    <subcellularLocation>
        <location evidence="31">Postsynaptic cell membrane</location>
        <topology evidence="31">Lipid-anchor</topology>
        <orientation evidence="31">Cytoplasmic side</orientation>
    </subcellularLocation>
    <subcellularLocation>
        <location evidence="26">Postsynaptic density</location>
    </subcellularLocation>
</comment>
<keyword evidence="14" id="KW-0479">Metal-binding</keyword>
<dbReference type="AlphaFoldDB" id="A0A8S4PEP2"/>
<evidence type="ECO:0000256" key="9">
    <source>
        <dbReference type="ARBA" id="ARBA00013269"/>
    </source>
</evidence>
<evidence type="ECO:0000256" key="13">
    <source>
        <dbReference type="ARBA" id="ARBA00022679"/>
    </source>
</evidence>
<evidence type="ECO:0000256" key="30">
    <source>
        <dbReference type="ARBA" id="ARBA00059974"/>
    </source>
</evidence>
<comment type="catalytic activity">
    <reaction evidence="27">
        <text>adenylyl-molybdopterin + molybdate = Mo-molybdopterin + AMP + H(+)</text>
        <dbReference type="Rhea" id="RHEA:35047"/>
        <dbReference type="ChEBI" id="CHEBI:15378"/>
        <dbReference type="ChEBI" id="CHEBI:36264"/>
        <dbReference type="ChEBI" id="CHEBI:62727"/>
        <dbReference type="ChEBI" id="CHEBI:71302"/>
        <dbReference type="ChEBI" id="CHEBI:456215"/>
        <dbReference type="EC" id="2.10.1.1"/>
    </reaction>
    <physiologicalReaction direction="left-to-right" evidence="27">
        <dbReference type="Rhea" id="RHEA:35048"/>
    </physiologicalReaction>
</comment>
<evidence type="ECO:0000256" key="1">
    <source>
        <dbReference type="ARBA" id="ARBA00001946"/>
    </source>
</evidence>
<dbReference type="OrthoDB" id="4349954at2759"/>
<dbReference type="GO" id="GO:0005856">
    <property type="term" value="C:cytoskeleton"/>
    <property type="evidence" value="ECO:0007669"/>
    <property type="project" value="UniProtKB-SubCell"/>
</dbReference>
<comment type="function">
    <text evidence="29">Also has a catalytic activity and catalyzes two steps in the biosynthesis of the molybdenum cofactor. In the first step, molybdopterin is adenylated. Subsequently, molybdate is inserted into adenylated molybdopterin and AMP is released.</text>
</comment>
<dbReference type="PROSITE" id="PS01079">
    <property type="entry name" value="MOCF_BIOSYNTHESIS_2"/>
    <property type="match status" value="1"/>
</dbReference>
<evidence type="ECO:0000256" key="27">
    <source>
        <dbReference type="ARBA" id="ARBA00050229"/>
    </source>
</evidence>
<dbReference type="GO" id="GO:0098970">
    <property type="term" value="P:postsynaptic neurotransmitter receptor diffusion trapping"/>
    <property type="evidence" value="ECO:0007669"/>
    <property type="project" value="TreeGrafter"/>
</dbReference>
<evidence type="ECO:0000259" key="34">
    <source>
        <dbReference type="SMART" id="SM00852"/>
    </source>
</evidence>
<name>A0A8S4PEP2_OWEFU</name>
<feature type="domain" description="MoaB/Mog" evidence="34">
    <location>
        <begin position="7"/>
        <end position="155"/>
    </location>
</feature>
<keyword evidence="13" id="KW-0808">Transferase</keyword>
<dbReference type="Pfam" id="PF03453">
    <property type="entry name" value="MoeA_N"/>
    <property type="match status" value="1"/>
</dbReference>
<keyword evidence="22" id="KW-0628">Postsynaptic cell membrane</keyword>
<evidence type="ECO:0000256" key="7">
    <source>
        <dbReference type="ARBA" id="ARBA00008339"/>
    </source>
</evidence>
<comment type="pathway">
    <text evidence="5">Cofactor biosynthesis; molybdopterin biosynthesis.</text>
</comment>
<dbReference type="GO" id="GO:0072579">
    <property type="term" value="P:glycine receptor clustering"/>
    <property type="evidence" value="ECO:0007669"/>
    <property type="project" value="TreeGrafter"/>
</dbReference>
<evidence type="ECO:0000256" key="23">
    <source>
        <dbReference type="ARBA" id="ARBA00023268"/>
    </source>
</evidence>
<keyword evidence="17" id="KW-0460">Magnesium</keyword>
<evidence type="ECO:0000256" key="11">
    <source>
        <dbReference type="ARBA" id="ARBA00022490"/>
    </source>
</evidence>
<dbReference type="EC" id="2.10.1.1" evidence="9"/>
<comment type="caution">
    <text evidence="35">The sequence shown here is derived from an EMBL/GenBank/DDBJ whole genome shotgun (WGS) entry which is preliminary data.</text>
</comment>
<evidence type="ECO:0000256" key="20">
    <source>
        <dbReference type="ARBA" id="ARBA00023150"/>
    </source>
</evidence>
<reference evidence="35" key="1">
    <citation type="submission" date="2022-03" db="EMBL/GenBank/DDBJ databases">
        <authorList>
            <person name="Martin C."/>
        </authorList>
    </citation>
    <scope>NUCLEOTIDE SEQUENCE</scope>
</reference>
<comment type="function">
    <text evidence="30">Microtubule-associated protein involved in membrane protein-cytoskeleton interactions. It is thought to anchor the inhibitory glycine receptor (GLYR) to subsynaptic microtubules. Acts as a major instructive molecule at inhibitory synapses, where it also clusters GABA type A receptors.</text>
</comment>
<dbReference type="GO" id="GO:0030425">
    <property type="term" value="C:dendrite"/>
    <property type="evidence" value="ECO:0007669"/>
    <property type="project" value="UniProtKB-SubCell"/>
</dbReference>
<evidence type="ECO:0000256" key="4">
    <source>
        <dbReference type="ARBA" id="ARBA00004514"/>
    </source>
</evidence>